<dbReference type="PANTHER" id="PTHR34075">
    <property type="entry name" value="BLR3430 PROTEIN"/>
    <property type="match status" value="1"/>
</dbReference>
<dbReference type="EMBL" id="FRCS01000030">
    <property type="protein sequence ID" value="SHN47927.1"/>
    <property type="molecule type" value="Genomic_DNA"/>
</dbReference>
<dbReference type="InterPro" id="IPR052513">
    <property type="entry name" value="Thioester_dehydratase-like"/>
</dbReference>
<dbReference type="AlphaFoldDB" id="A0A1M7RNK0"/>
<dbReference type="RefSeq" id="WP_073266257.1">
    <property type="nucleotide sequence ID" value="NZ_FRCS01000030.1"/>
</dbReference>
<dbReference type="SUPFAM" id="SSF50249">
    <property type="entry name" value="Nucleic acid-binding proteins"/>
    <property type="match status" value="1"/>
</dbReference>
<evidence type="ECO:0000259" key="1">
    <source>
        <dbReference type="Pfam" id="PF01796"/>
    </source>
</evidence>
<dbReference type="InterPro" id="IPR022002">
    <property type="entry name" value="ChsH2_Znr"/>
</dbReference>
<dbReference type="Gene3D" id="6.10.30.10">
    <property type="match status" value="1"/>
</dbReference>
<evidence type="ECO:0000313" key="4">
    <source>
        <dbReference type="Proteomes" id="UP000184440"/>
    </source>
</evidence>
<proteinExistence type="predicted"/>
<dbReference type="STRING" id="134849.SAMN05443668_13030"/>
<dbReference type="InterPro" id="IPR002878">
    <property type="entry name" value="ChsH2_C"/>
</dbReference>
<feature type="domain" description="ChsH2 rubredoxin-like zinc ribbon" evidence="2">
    <location>
        <begin position="28"/>
        <end position="56"/>
    </location>
</feature>
<keyword evidence="4" id="KW-1185">Reference proteome</keyword>
<evidence type="ECO:0000259" key="2">
    <source>
        <dbReference type="Pfam" id="PF12172"/>
    </source>
</evidence>
<accession>A0A1M7RNK0</accession>
<feature type="domain" description="ChsH2 C-terminal OB-fold" evidence="1">
    <location>
        <begin position="59"/>
        <end position="115"/>
    </location>
</feature>
<gene>
    <name evidence="3" type="ORF">SAMN05443668_13030</name>
</gene>
<protein>
    <submittedName>
        <fullName evidence="3">Uncharacterized protein</fullName>
    </submittedName>
</protein>
<dbReference type="Pfam" id="PF01796">
    <property type="entry name" value="OB_ChsH2_C"/>
    <property type="match status" value="1"/>
</dbReference>
<dbReference type="OrthoDB" id="4303499at2"/>
<dbReference type="Pfam" id="PF12172">
    <property type="entry name" value="zf-ChsH2"/>
    <property type="match status" value="1"/>
</dbReference>
<dbReference type="Proteomes" id="UP000184440">
    <property type="component" value="Unassembled WGS sequence"/>
</dbReference>
<dbReference type="InterPro" id="IPR012340">
    <property type="entry name" value="NA-bd_OB-fold"/>
</dbReference>
<organism evidence="3 4">
    <name type="scientific">Cryptosporangium aurantiacum</name>
    <dbReference type="NCBI Taxonomy" id="134849"/>
    <lineage>
        <taxon>Bacteria</taxon>
        <taxon>Bacillati</taxon>
        <taxon>Actinomycetota</taxon>
        <taxon>Actinomycetes</taxon>
        <taxon>Cryptosporangiales</taxon>
        <taxon>Cryptosporangiaceae</taxon>
        <taxon>Cryptosporangium</taxon>
    </lineage>
</organism>
<evidence type="ECO:0000313" key="3">
    <source>
        <dbReference type="EMBL" id="SHN47927.1"/>
    </source>
</evidence>
<name>A0A1M7RNK0_9ACTN</name>
<reference evidence="3 4" key="1">
    <citation type="submission" date="2016-11" db="EMBL/GenBank/DDBJ databases">
        <authorList>
            <person name="Jaros S."/>
            <person name="Januszkiewicz K."/>
            <person name="Wedrychowicz H."/>
        </authorList>
    </citation>
    <scope>NUCLEOTIDE SEQUENCE [LARGE SCALE GENOMIC DNA]</scope>
    <source>
        <strain evidence="3 4">DSM 46144</strain>
    </source>
</reference>
<dbReference type="PANTHER" id="PTHR34075:SF5">
    <property type="entry name" value="BLR3430 PROTEIN"/>
    <property type="match status" value="1"/>
</dbReference>
<sequence>MGNETAPTGVATKVVAGEYFTHDDDGVHLRITECRDCASRWFPPVAICSRCAGTNLTDVDSGTTGIAYASTVVRVGPPGFPAPYVLSYVDIDGVRVLAHTEGESALTPDTPVALTVGEIGNKDGTPLVSYVARALSGGDRK</sequence>